<dbReference type="Proteomes" id="UP000005323">
    <property type="component" value="Unassembled WGS sequence"/>
</dbReference>
<feature type="compositionally biased region" description="Basic residues" evidence="1">
    <location>
        <begin position="10"/>
        <end position="29"/>
    </location>
</feature>
<gene>
    <name evidence="2" type="ORF">HPHPA26_1605</name>
</gene>
<comment type="caution">
    <text evidence="2">The sequence shown here is derived from an EMBL/GenBank/DDBJ whole genome shotgun (WGS) entry which is preliminary data.</text>
</comment>
<proteinExistence type="predicted"/>
<dbReference type="AlphaFoldDB" id="J0MF76"/>
<organism evidence="2 3">
    <name type="scientific">Helicobacter pylori Hp A-26</name>
    <dbReference type="NCBI Taxonomy" id="992056"/>
    <lineage>
        <taxon>Bacteria</taxon>
        <taxon>Pseudomonadati</taxon>
        <taxon>Campylobacterota</taxon>
        <taxon>Epsilonproteobacteria</taxon>
        <taxon>Campylobacterales</taxon>
        <taxon>Helicobacteraceae</taxon>
        <taxon>Helicobacter</taxon>
    </lineage>
</organism>
<evidence type="ECO:0000256" key="1">
    <source>
        <dbReference type="SAM" id="MobiDB-lite"/>
    </source>
</evidence>
<dbReference type="EMBL" id="AKOV01000009">
    <property type="protein sequence ID" value="EJB72877.1"/>
    <property type="molecule type" value="Genomic_DNA"/>
</dbReference>
<protein>
    <submittedName>
        <fullName evidence="2">Uncharacterized protein</fullName>
    </submittedName>
</protein>
<accession>J0MF76</accession>
<reference evidence="2 3" key="1">
    <citation type="journal article" date="2013" name="Pathog. Dis.">
        <title>Genome sequences of 65 Helicobacter pylori strains isolated from asymptomatic individuals and patients with gastric cancer, peptic ulcer disease, or gastritis.</title>
        <authorList>
            <person name="Blanchard T.G."/>
            <person name="Czinn S.J."/>
            <person name="Correa P."/>
            <person name="Nakazawa T."/>
            <person name="Keelan M."/>
            <person name="Morningstar L."/>
            <person name="Santana-Cruz I."/>
            <person name="Maroo A."/>
            <person name="McCracken C."/>
            <person name="Shefchek K."/>
            <person name="Daugherty S."/>
            <person name="Song Y."/>
            <person name="Fraser C.M."/>
            <person name="Fricke W.F."/>
        </authorList>
    </citation>
    <scope>NUCLEOTIDE SEQUENCE [LARGE SCALE GENOMIC DNA]</scope>
    <source>
        <strain evidence="2 3">Hp A-26</strain>
    </source>
</reference>
<evidence type="ECO:0000313" key="3">
    <source>
        <dbReference type="Proteomes" id="UP000005323"/>
    </source>
</evidence>
<feature type="region of interest" description="Disordered" evidence="1">
    <location>
        <begin position="1"/>
        <end position="39"/>
    </location>
</feature>
<name>J0MF76_HELPX</name>
<dbReference type="PATRIC" id="fig|992056.3.peg.1549"/>
<sequence length="39" mass="4575">MNFTLDPQKKGFKKRKASKKERLQKKSLKKGVSQRVLTL</sequence>
<evidence type="ECO:0000313" key="2">
    <source>
        <dbReference type="EMBL" id="EJB72877.1"/>
    </source>
</evidence>